<gene>
    <name evidence="7" type="ORF">Prudu_020540</name>
</gene>
<dbReference type="PANTHER" id="PTHR31413:SF12">
    <property type="entry name" value="AFP HOMOLOG 2"/>
    <property type="match status" value="1"/>
</dbReference>
<feature type="region of interest" description="Disordered" evidence="5">
    <location>
        <begin position="371"/>
        <end position="409"/>
    </location>
</feature>
<accession>A0A4Y1RVH8</accession>
<keyword evidence="3 4" id="KW-0539">Nucleus</keyword>
<evidence type="ECO:0000259" key="6">
    <source>
        <dbReference type="Pfam" id="PF16135"/>
    </source>
</evidence>
<feature type="domain" description="Tify" evidence="6">
    <location>
        <begin position="469"/>
        <end position="495"/>
    </location>
</feature>
<evidence type="ECO:0000256" key="4">
    <source>
        <dbReference type="RuleBase" id="RU369029"/>
    </source>
</evidence>
<evidence type="ECO:0000256" key="3">
    <source>
        <dbReference type="ARBA" id="ARBA00023242"/>
    </source>
</evidence>
<feature type="region of interest" description="Disordered" evidence="5">
    <location>
        <begin position="487"/>
        <end position="515"/>
    </location>
</feature>
<feature type="compositionally biased region" description="Polar residues" evidence="5">
    <location>
        <begin position="165"/>
        <end position="176"/>
    </location>
</feature>
<comment type="function">
    <text evidence="4">Acts as a negative regulator of abscisic acid (ABA) response.</text>
</comment>
<feature type="compositionally biased region" description="Polar residues" evidence="5">
    <location>
        <begin position="379"/>
        <end position="389"/>
    </location>
</feature>
<dbReference type="GO" id="GO:0009867">
    <property type="term" value="P:jasmonic acid mediated signaling pathway"/>
    <property type="evidence" value="ECO:0007669"/>
    <property type="project" value="TreeGrafter"/>
</dbReference>
<evidence type="ECO:0000256" key="2">
    <source>
        <dbReference type="ARBA" id="ARBA00006081"/>
    </source>
</evidence>
<dbReference type="GO" id="GO:0005634">
    <property type="term" value="C:nucleus"/>
    <property type="evidence" value="ECO:0007669"/>
    <property type="project" value="UniProtKB-SubCell"/>
</dbReference>
<dbReference type="GO" id="GO:0045892">
    <property type="term" value="P:negative regulation of DNA-templated transcription"/>
    <property type="evidence" value="ECO:0007669"/>
    <property type="project" value="TreeGrafter"/>
</dbReference>
<sequence>MEKHHFSEWSLFVLVSMDENGLELSLGLSCGGSSAKFKGKSGAPSNTKAEEGDRSSKLVDDFKDFLHGGAQKQDSSSSSQRSDSVKPKENFFNDLSKANVDADASINLNGRGVWVANNNKSDELEEEKRSEAGNKRKSLFDEMNHQKKHERETHYTDVHDKTRTSHISITEDGSTAENEDVADSEVEGSSSVLISQHDEGSKRFVGSGDSSEAQKEVRRFAESSVVDLNGQKRFNISAENKLGNMAYGSPFSVQSVNMMNMPYSLPMKESSSVGATSTSGHPMHGMMQVMPTVTSERSGTQPVNPGNLPVLFGYSPVQLPMLDKDNSWGLVPHTQQFHPSYAGRNPPNSAGMQVISHNSSDVAQYDGRMLERGRGDGKQNVTEEGSSSQAEEDMKVNSTNLRIKDAPDPSTAEDFSLDFSAIKPGIAADIKFGGSGSRPNLPWVSTKGPGPNGRTISGVTYRYGANQIRIVCACHSLHMSPEEFVRHASEEPSNPESGTGMATFPNGNPAASAQS</sequence>
<comment type="subcellular location">
    <subcellularLocation>
        <location evidence="1 4">Nucleus</location>
    </subcellularLocation>
</comment>
<reference evidence="7" key="1">
    <citation type="journal article" date="2019" name="Science">
        <title>Mutation of a bHLH transcription factor allowed almond domestication.</title>
        <authorList>
            <person name="Sanchez-Perez R."/>
            <person name="Pavan S."/>
            <person name="Mazzeo R."/>
            <person name="Moldovan C."/>
            <person name="Aiese Cigliano R."/>
            <person name="Del Cueto J."/>
            <person name="Ricciardi F."/>
            <person name="Lotti C."/>
            <person name="Ricciardi L."/>
            <person name="Dicenta F."/>
            <person name="Lopez-Marques R.L."/>
            <person name="Lindberg Moller B."/>
        </authorList>
    </citation>
    <scope>NUCLEOTIDE SEQUENCE</scope>
</reference>
<organism evidence="7">
    <name type="scientific">Prunus dulcis</name>
    <name type="common">Almond</name>
    <name type="synonym">Amygdalus dulcis</name>
    <dbReference type="NCBI Taxonomy" id="3755"/>
    <lineage>
        <taxon>Eukaryota</taxon>
        <taxon>Viridiplantae</taxon>
        <taxon>Streptophyta</taxon>
        <taxon>Embryophyta</taxon>
        <taxon>Tracheophyta</taxon>
        <taxon>Spermatophyta</taxon>
        <taxon>Magnoliopsida</taxon>
        <taxon>eudicotyledons</taxon>
        <taxon>Gunneridae</taxon>
        <taxon>Pentapetalae</taxon>
        <taxon>rosids</taxon>
        <taxon>fabids</taxon>
        <taxon>Rosales</taxon>
        <taxon>Rosaceae</taxon>
        <taxon>Amygdaloideae</taxon>
        <taxon>Amygdaleae</taxon>
        <taxon>Prunus</taxon>
    </lineage>
</organism>
<dbReference type="InterPro" id="IPR031307">
    <property type="entry name" value="Ninja_fam"/>
</dbReference>
<protein>
    <recommendedName>
        <fullName evidence="4">Ninja-family protein</fullName>
    </recommendedName>
    <alternativeName>
        <fullName evidence="4">ABI-binding protein</fullName>
    </alternativeName>
</protein>
<feature type="compositionally biased region" description="Acidic residues" evidence="5">
    <location>
        <begin position="177"/>
        <end position="186"/>
    </location>
</feature>
<name>A0A4Y1RVH8_PRUDU</name>
<dbReference type="InterPro" id="IPR032308">
    <property type="entry name" value="TDBD"/>
</dbReference>
<feature type="region of interest" description="Disordered" evidence="5">
    <location>
        <begin position="164"/>
        <end position="216"/>
    </location>
</feature>
<feature type="region of interest" description="Disordered" evidence="5">
    <location>
        <begin position="34"/>
        <end position="87"/>
    </location>
</feature>
<feature type="compositionally biased region" description="Low complexity" evidence="5">
    <location>
        <begin position="73"/>
        <end position="82"/>
    </location>
</feature>
<feature type="compositionally biased region" description="Basic and acidic residues" evidence="5">
    <location>
        <begin position="48"/>
        <end position="66"/>
    </location>
</feature>
<dbReference type="EMBL" id="AP019303">
    <property type="protein sequence ID" value="BBH08374.1"/>
    <property type="molecule type" value="Genomic_DNA"/>
</dbReference>
<evidence type="ECO:0000313" key="7">
    <source>
        <dbReference type="EMBL" id="BBH08374.1"/>
    </source>
</evidence>
<feature type="compositionally biased region" description="Polar residues" evidence="5">
    <location>
        <begin position="505"/>
        <end position="515"/>
    </location>
</feature>
<dbReference type="AlphaFoldDB" id="A0A4Y1RVH8"/>
<proteinExistence type="inferred from homology"/>
<dbReference type="PANTHER" id="PTHR31413">
    <property type="entry name" value="AFP HOMOLOG 2"/>
    <property type="match status" value="1"/>
</dbReference>
<evidence type="ECO:0000256" key="5">
    <source>
        <dbReference type="SAM" id="MobiDB-lite"/>
    </source>
</evidence>
<evidence type="ECO:0000256" key="1">
    <source>
        <dbReference type="ARBA" id="ARBA00004123"/>
    </source>
</evidence>
<comment type="similarity">
    <text evidence="2 4">Belongs to the Ninja family.</text>
</comment>
<dbReference type="Pfam" id="PF16135">
    <property type="entry name" value="TDBD"/>
    <property type="match status" value="1"/>
</dbReference>